<dbReference type="EMBL" id="JAAGAX010000002">
    <property type="protein sequence ID" value="KAF2321646.1"/>
    <property type="molecule type" value="Genomic_DNA"/>
</dbReference>
<evidence type="ECO:0000313" key="12">
    <source>
        <dbReference type="Proteomes" id="UP000467840"/>
    </source>
</evidence>
<feature type="region of interest" description="Disordered" evidence="9">
    <location>
        <begin position="159"/>
        <end position="210"/>
    </location>
</feature>
<comment type="caution">
    <text evidence="11">The sequence shown here is derived from an EMBL/GenBank/DDBJ whole genome shotgun (WGS) entry which is preliminary data.</text>
</comment>
<evidence type="ECO:0000256" key="2">
    <source>
        <dbReference type="ARBA" id="ARBA00022527"/>
    </source>
</evidence>
<keyword evidence="12" id="KW-1185">Reference proteome</keyword>
<dbReference type="GO" id="GO:0004674">
    <property type="term" value="F:protein serine/threonine kinase activity"/>
    <property type="evidence" value="ECO:0007669"/>
    <property type="project" value="UniProtKB-KW"/>
</dbReference>
<dbReference type="Proteomes" id="UP000467840">
    <property type="component" value="Chromosome 11"/>
</dbReference>
<reference evidence="11 12" key="1">
    <citation type="journal article" date="2020" name="Mol. Plant">
        <title>The Chromosome-Based Rubber Tree Genome Provides New Insights into Spurge Genome Evolution and Rubber Biosynthesis.</title>
        <authorList>
            <person name="Liu J."/>
            <person name="Shi C."/>
            <person name="Shi C.C."/>
            <person name="Li W."/>
            <person name="Zhang Q.J."/>
            <person name="Zhang Y."/>
            <person name="Li K."/>
            <person name="Lu H.F."/>
            <person name="Shi C."/>
            <person name="Zhu S.T."/>
            <person name="Xiao Z.Y."/>
            <person name="Nan H."/>
            <person name="Yue Y."/>
            <person name="Zhu X.G."/>
            <person name="Wu Y."/>
            <person name="Hong X.N."/>
            <person name="Fan G.Y."/>
            <person name="Tong Y."/>
            <person name="Zhang D."/>
            <person name="Mao C.L."/>
            <person name="Liu Y.L."/>
            <person name="Hao S.J."/>
            <person name="Liu W.Q."/>
            <person name="Lv M.Q."/>
            <person name="Zhang H.B."/>
            <person name="Liu Y."/>
            <person name="Hu-Tang G.R."/>
            <person name="Wang J.P."/>
            <person name="Wang J.H."/>
            <person name="Sun Y.H."/>
            <person name="Ni S.B."/>
            <person name="Chen W.B."/>
            <person name="Zhang X.C."/>
            <person name="Jiao Y.N."/>
            <person name="Eichler E.E."/>
            <person name="Li G.H."/>
            <person name="Liu X."/>
            <person name="Gao L.Z."/>
        </authorList>
    </citation>
    <scope>NUCLEOTIDE SEQUENCE [LARGE SCALE GENOMIC DNA]</scope>
    <source>
        <strain evidence="12">cv. GT1</strain>
        <tissue evidence="11">Leaf</tissue>
    </source>
</reference>
<evidence type="ECO:0000256" key="6">
    <source>
        <dbReference type="ARBA" id="ARBA00022840"/>
    </source>
</evidence>
<feature type="region of interest" description="Disordered" evidence="9">
    <location>
        <begin position="335"/>
        <end position="402"/>
    </location>
</feature>
<evidence type="ECO:0000256" key="3">
    <source>
        <dbReference type="ARBA" id="ARBA00022679"/>
    </source>
</evidence>
<sequence>MDALPSTSEIVESTEELDFDLKISEKARKHSVPKSGNSKDSLQKKAMKRPVRVGSPQISGIGISEPMSLKQALRGLCISQASEMAAMKRLSRPAGSSGASEAGTIKRLYRAVVVEANGSGLPLSEGNLVEISLVPERITSDFTEKMCESSQKEKAELSYQNAHSSPDQVVPLHTGRSSEIPETEVKRLKSADSSPTSHTTKKLPEVDEKTSASIQVLAKTPVPEGLKNHLHTSSLLPNCHSGIVANSPACGSPRIMRPILRNKSFVKKKVKQDSAPVSGISNLCSGKPNNDLGFSTSNSDICEYATGIRKEERVKGSSASSATNCIIECNSGIEDTSSSKLGSNLSGNRTKSISTKVDERSRSREKGEFSQSSKSSIGDYSSSTSVSEDSNLSGSSRCGNRPHMSKDLRWEAIRQVQKQHGRLGLKHFMLIKKLGCGDIGSVYLAELAGTNCLFALKVMDNEFLASRKKMSRAETEREILQMLDHPFLPTLYAHFVSDRFSCLAMEYCPGGDLHVLRQKQSNRSFSEQAAREDGHIMLSDFDLSLRCAVNPILVQSSTLIQEPTKKMSSPCSEASCIDPFCLHPAWQLVVEPTNARSNSFVGTYEYLAPEIIKGEGHGSAVDWWTFGIFLFELLYGRTPFKGSGNEETLSNVVSRSLKFPSSPVVSFHTRDLIRGLLIKEPENRLGSAKGAAEIKQHPFFEGLNWALIRCAIPPEMPKIGDAGISTPTSFPQNKDSTKCKESKGTEEYTEFEIF</sequence>
<dbReference type="InterPro" id="IPR011009">
    <property type="entry name" value="Kinase-like_dom_sf"/>
</dbReference>
<comment type="catalytic activity">
    <reaction evidence="7">
        <text>L-threonyl-[protein] + ATP = O-phospho-L-threonyl-[protein] + ADP + H(+)</text>
        <dbReference type="Rhea" id="RHEA:46608"/>
        <dbReference type="Rhea" id="RHEA-COMP:11060"/>
        <dbReference type="Rhea" id="RHEA-COMP:11605"/>
        <dbReference type="ChEBI" id="CHEBI:15378"/>
        <dbReference type="ChEBI" id="CHEBI:30013"/>
        <dbReference type="ChEBI" id="CHEBI:30616"/>
        <dbReference type="ChEBI" id="CHEBI:61977"/>
        <dbReference type="ChEBI" id="CHEBI:456216"/>
        <dbReference type="EC" id="2.7.11.1"/>
    </reaction>
</comment>
<evidence type="ECO:0000259" key="10">
    <source>
        <dbReference type="PROSITE" id="PS50011"/>
    </source>
</evidence>
<evidence type="ECO:0000313" key="11">
    <source>
        <dbReference type="EMBL" id="KAF2321646.1"/>
    </source>
</evidence>
<dbReference type="FunFam" id="1.10.510.10:FF:000020">
    <property type="entry name" value="serine/threonine-protein kinase D6PK-like"/>
    <property type="match status" value="1"/>
</dbReference>
<evidence type="ECO:0000256" key="5">
    <source>
        <dbReference type="ARBA" id="ARBA00022777"/>
    </source>
</evidence>
<proteinExistence type="predicted"/>
<feature type="domain" description="Protein kinase" evidence="10">
    <location>
        <begin position="428"/>
        <end position="700"/>
    </location>
</feature>
<keyword evidence="3" id="KW-0808">Transferase</keyword>
<dbReference type="PROSITE" id="PS50011">
    <property type="entry name" value="PROTEIN_KINASE_DOM"/>
    <property type="match status" value="1"/>
</dbReference>
<gene>
    <name evidence="11" type="ORF">GH714_000882</name>
</gene>
<dbReference type="AlphaFoldDB" id="A0A6A6NAQ9"/>
<organism evidence="11 12">
    <name type="scientific">Hevea brasiliensis</name>
    <name type="common">Para rubber tree</name>
    <name type="synonym">Siphonia brasiliensis</name>
    <dbReference type="NCBI Taxonomy" id="3981"/>
    <lineage>
        <taxon>Eukaryota</taxon>
        <taxon>Viridiplantae</taxon>
        <taxon>Streptophyta</taxon>
        <taxon>Embryophyta</taxon>
        <taxon>Tracheophyta</taxon>
        <taxon>Spermatophyta</taxon>
        <taxon>Magnoliopsida</taxon>
        <taxon>eudicotyledons</taxon>
        <taxon>Gunneridae</taxon>
        <taxon>Pentapetalae</taxon>
        <taxon>rosids</taxon>
        <taxon>fabids</taxon>
        <taxon>Malpighiales</taxon>
        <taxon>Euphorbiaceae</taxon>
        <taxon>Crotonoideae</taxon>
        <taxon>Micrandreae</taxon>
        <taxon>Hevea</taxon>
    </lineage>
</organism>
<dbReference type="Gene3D" id="1.10.510.10">
    <property type="entry name" value="Transferase(Phosphotransferase) domain 1"/>
    <property type="match status" value="1"/>
</dbReference>
<evidence type="ECO:0000256" key="1">
    <source>
        <dbReference type="ARBA" id="ARBA00012513"/>
    </source>
</evidence>
<dbReference type="Pfam" id="PF00069">
    <property type="entry name" value="Pkinase"/>
    <property type="match status" value="2"/>
</dbReference>
<dbReference type="SUPFAM" id="SSF56112">
    <property type="entry name" value="Protein kinase-like (PK-like)"/>
    <property type="match status" value="1"/>
</dbReference>
<keyword evidence="4" id="KW-0547">Nucleotide-binding</keyword>
<dbReference type="Gene3D" id="3.30.200.20">
    <property type="entry name" value="Phosphorylase Kinase, domain 1"/>
    <property type="match status" value="1"/>
</dbReference>
<name>A0A6A6NAQ9_HEVBR</name>
<feature type="compositionally biased region" description="Low complexity" evidence="9">
    <location>
        <begin position="338"/>
        <end position="348"/>
    </location>
</feature>
<protein>
    <recommendedName>
        <fullName evidence="1">non-specific serine/threonine protein kinase</fullName>
        <ecNumber evidence="1">2.7.11.1</ecNumber>
    </recommendedName>
</protein>
<dbReference type="EC" id="2.7.11.1" evidence="1"/>
<keyword evidence="5" id="KW-0418">Kinase</keyword>
<feature type="region of interest" description="Disordered" evidence="9">
    <location>
        <begin position="24"/>
        <end position="59"/>
    </location>
</feature>
<evidence type="ECO:0000256" key="9">
    <source>
        <dbReference type="SAM" id="MobiDB-lite"/>
    </source>
</evidence>
<dbReference type="InterPro" id="IPR000719">
    <property type="entry name" value="Prot_kinase_dom"/>
</dbReference>
<dbReference type="GO" id="GO:0005524">
    <property type="term" value="F:ATP binding"/>
    <property type="evidence" value="ECO:0007669"/>
    <property type="project" value="UniProtKB-KW"/>
</dbReference>
<feature type="compositionally biased region" description="Low complexity" evidence="9">
    <location>
        <begin position="370"/>
        <end position="393"/>
    </location>
</feature>
<evidence type="ECO:0000256" key="8">
    <source>
        <dbReference type="ARBA" id="ARBA00048679"/>
    </source>
</evidence>
<dbReference type="FunFam" id="3.30.200.20:FF:000032">
    <property type="entry name" value="Serine/threonine-protein kinase D6PK-like"/>
    <property type="match status" value="1"/>
</dbReference>
<accession>A0A6A6NAQ9</accession>
<dbReference type="PANTHER" id="PTHR45637">
    <property type="entry name" value="FLIPPASE KINASE 1-RELATED"/>
    <property type="match status" value="1"/>
</dbReference>
<evidence type="ECO:0000256" key="4">
    <source>
        <dbReference type="ARBA" id="ARBA00022741"/>
    </source>
</evidence>
<evidence type="ECO:0000256" key="7">
    <source>
        <dbReference type="ARBA" id="ARBA00047899"/>
    </source>
</evidence>
<feature type="compositionally biased region" description="Basic and acidic residues" evidence="9">
    <location>
        <begin position="356"/>
        <end position="368"/>
    </location>
</feature>
<keyword evidence="6" id="KW-0067">ATP-binding</keyword>
<keyword evidence="2" id="KW-0723">Serine/threonine-protein kinase</keyword>
<comment type="catalytic activity">
    <reaction evidence="8">
        <text>L-seryl-[protein] + ATP = O-phospho-L-seryl-[protein] + ADP + H(+)</text>
        <dbReference type="Rhea" id="RHEA:17989"/>
        <dbReference type="Rhea" id="RHEA-COMP:9863"/>
        <dbReference type="Rhea" id="RHEA-COMP:11604"/>
        <dbReference type="ChEBI" id="CHEBI:15378"/>
        <dbReference type="ChEBI" id="CHEBI:29999"/>
        <dbReference type="ChEBI" id="CHEBI:30616"/>
        <dbReference type="ChEBI" id="CHEBI:83421"/>
        <dbReference type="ChEBI" id="CHEBI:456216"/>
        <dbReference type="EC" id="2.7.11.1"/>
    </reaction>
</comment>